<dbReference type="RefSeq" id="WP_183817786.1">
    <property type="nucleotide sequence ID" value="NZ_JACHOB010000003.1"/>
</dbReference>
<dbReference type="InterPro" id="IPR000182">
    <property type="entry name" value="GNAT_dom"/>
</dbReference>
<dbReference type="InterPro" id="IPR016181">
    <property type="entry name" value="Acyl_CoA_acyltransferase"/>
</dbReference>
<dbReference type="AlphaFoldDB" id="A0A840I3G3"/>
<dbReference type="EMBL" id="JACHOB010000003">
    <property type="protein sequence ID" value="MBB4659317.1"/>
    <property type="molecule type" value="Genomic_DNA"/>
</dbReference>
<dbReference type="SUPFAM" id="SSF55729">
    <property type="entry name" value="Acyl-CoA N-acyltransferases (Nat)"/>
    <property type="match status" value="1"/>
</dbReference>
<accession>A0A840I3G3</accession>
<gene>
    <name evidence="2" type="ORF">GGQ59_001842</name>
</gene>
<feature type="domain" description="N-acetyltransferase" evidence="1">
    <location>
        <begin position="10"/>
        <end position="172"/>
    </location>
</feature>
<dbReference type="Proteomes" id="UP000563524">
    <property type="component" value="Unassembled WGS sequence"/>
</dbReference>
<evidence type="ECO:0000313" key="2">
    <source>
        <dbReference type="EMBL" id="MBB4659317.1"/>
    </source>
</evidence>
<organism evidence="2 3">
    <name type="scientific">Parvularcula dongshanensis</name>
    <dbReference type="NCBI Taxonomy" id="1173995"/>
    <lineage>
        <taxon>Bacteria</taxon>
        <taxon>Pseudomonadati</taxon>
        <taxon>Pseudomonadota</taxon>
        <taxon>Alphaproteobacteria</taxon>
        <taxon>Parvularculales</taxon>
        <taxon>Parvularculaceae</taxon>
        <taxon>Parvularcula</taxon>
    </lineage>
</organism>
<name>A0A840I3G3_9PROT</name>
<proteinExistence type="predicted"/>
<dbReference type="PANTHER" id="PTHR43792">
    <property type="entry name" value="GNAT FAMILY, PUTATIVE (AFU_ORTHOLOGUE AFUA_3G00765)-RELATED-RELATED"/>
    <property type="match status" value="1"/>
</dbReference>
<comment type="caution">
    <text evidence="2">The sequence shown here is derived from an EMBL/GenBank/DDBJ whole genome shotgun (WGS) entry which is preliminary data.</text>
</comment>
<evidence type="ECO:0000313" key="3">
    <source>
        <dbReference type="Proteomes" id="UP000563524"/>
    </source>
</evidence>
<dbReference type="InterPro" id="IPR051531">
    <property type="entry name" value="N-acetyltransferase"/>
</dbReference>
<sequence length="185" mass="20398">MSVRLTTPRLVLRPPVLADAQALVAALDHRSVLRETESWAYPSGAGVFRARIEGFARQDPRHDATFAICRSGVPVGLIGLHRRKRRVFGLGYMLSPRYAGRGLVTEAAGAVCAYGFERMKAEAIVANVFTDNLASRRVLEKTGFDFRGEVAPGWSATRRANFPRVEYALERAQKAACYKASERSA</sequence>
<protein>
    <submittedName>
        <fullName evidence="2">RimJ/RimL family protein N-acetyltransferase</fullName>
    </submittedName>
</protein>
<dbReference type="PROSITE" id="PS51186">
    <property type="entry name" value="GNAT"/>
    <property type="match status" value="1"/>
</dbReference>
<reference evidence="2 3" key="1">
    <citation type="submission" date="2020-08" db="EMBL/GenBank/DDBJ databases">
        <title>Genomic Encyclopedia of Type Strains, Phase IV (KMG-IV): sequencing the most valuable type-strain genomes for metagenomic binning, comparative biology and taxonomic classification.</title>
        <authorList>
            <person name="Goeker M."/>
        </authorList>
    </citation>
    <scope>NUCLEOTIDE SEQUENCE [LARGE SCALE GENOMIC DNA]</scope>
    <source>
        <strain evidence="2 3">DSM 102850</strain>
    </source>
</reference>
<dbReference type="Pfam" id="PF13302">
    <property type="entry name" value="Acetyltransf_3"/>
    <property type="match status" value="1"/>
</dbReference>
<keyword evidence="2" id="KW-0808">Transferase</keyword>
<keyword evidence="3" id="KW-1185">Reference proteome</keyword>
<dbReference type="Gene3D" id="3.40.630.30">
    <property type="match status" value="1"/>
</dbReference>
<dbReference type="GO" id="GO:0016747">
    <property type="term" value="F:acyltransferase activity, transferring groups other than amino-acyl groups"/>
    <property type="evidence" value="ECO:0007669"/>
    <property type="project" value="InterPro"/>
</dbReference>
<evidence type="ECO:0000259" key="1">
    <source>
        <dbReference type="PROSITE" id="PS51186"/>
    </source>
</evidence>